<dbReference type="PANTHER" id="PTHR44858">
    <property type="entry name" value="TETRATRICOPEPTIDE REPEAT PROTEIN 6"/>
    <property type="match status" value="1"/>
</dbReference>
<evidence type="ECO:0008006" key="4">
    <source>
        <dbReference type="Google" id="ProtNLM"/>
    </source>
</evidence>
<dbReference type="EMBL" id="VSSQ01011353">
    <property type="protein sequence ID" value="MPM46631.1"/>
    <property type="molecule type" value="Genomic_DNA"/>
</dbReference>
<evidence type="ECO:0000313" key="3">
    <source>
        <dbReference type="EMBL" id="MPM46631.1"/>
    </source>
</evidence>
<dbReference type="SUPFAM" id="SSF48452">
    <property type="entry name" value="TPR-like"/>
    <property type="match status" value="1"/>
</dbReference>
<dbReference type="InterPro" id="IPR019734">
    <property type="entry name" value="TPR_rpt"/>
</dbReference>
<proteinExistence type="predicted"/>
<protein>
    <recommendedName>
        <fullName evidence="4">Tetratricopeptide repeat protein</fullName>
    </recommendedName>
</protein>
<reference evidence="3" key="1">
    <citation type="submission" date="2019-08" db="EMBL/GenBank/DDBJ databases">
        <authorList>
            <person name="Kucharzyk K."/>
            <person name="Murdoch R.W."/>
            <person name="Higgins S."/>
            <person name="Loffler F."/>
        </authorList>
    </citation>
    <scope>NUCLEOTIDE SEQUENCE</scope>
</reference>
<gene>
    <name evidence="3" type="ORF">SDC9_93336</name>
</gene>
<comment type="caution">
    <text evidence="3">The sequence shown here is derived from an EMBL/GenBank/DDBJ whole genome shotgun (WGS) entry which is preliminary data.</text>
</comment>
<evidence type="ECO:0000256" key="1">
    <source>
        <dbReference type="ARBA" id="ARBA00022737"/>
    </source>
</evidence>
<dbReference type="Pfam" id="PF00515">
    <property type="entry name" value="TPR_1"/>
    <property type="match status" value="1"/>
</dbReference>
<keyword evidence="1" id="KW-0677">Repeat</keyword>
<dbReference type="PROSITE" id="PS50005">
    <property type="entry name" value="TPR"/>
    <property type="match status" value="2"/>
</dbReference>
<accession>A0A645A2Z6</accession>
<name>A0A645A2Z6_9ZZZZ</name>
<dbReference type="PANTHER" id="PTHR44858:SF1">
    <property type="entry name" value="UDP-N-ACETYLGLUCOSAMINE--PEPTIDE N-ACETYLGLUCOSAMINYLTRANSFERASE SPINDLY-RELATED"/>
    <property type="match status" value="1"/>
</dbReference>
<dbReference type="Gene3D" id="1.25.40.10">
    <property type="entry name" value="Tetratricopeptide repeat domain"/>
    <property type="match status" value="2"/>
</dbReference>
<dbReference type="InterPro" id="IPR011990">
    <property type="entry name" value="TPR-like_helical_dom_sf"/>
</dbReference>
<dbReference type="AlphaFoldDB" id="A0A645A2Z6"/>
<evidence type="ECO:0000256" key="2">
    <source>
        <dbReference type="ARBA" id="ARBA00022803"/>
    </source>
</evidence>
<dbReference type="Pfam" id="PF13432">
    <property type="entry name" value="TPR_16"/>
    <property type="match status" value="1"/>
</dbReference>
<organism evidence="3">
    <name type="scientific">bioreactor metagenome</name>
    <dbReference type="NCBI Taxonomy" id="1076179"/>
    <lineage>
        <taxon>unclassified sequences</taxon>
        <taxon>metagenomes</taxon>
        <taxon>ecological metagenomes</taxon>
    </lineage>
</organism>
<dbReference type="InterPro" id="IPR050498">
    <property type="entry name" value="Ycf3"/>
</dbReference>
<sequence length="151" mass="17225">MAQQKQRLRKYAQEYYQMGNECITVAHDNRAALANYDKALDLYPEYVDAWVRKGITLSNEGKYGEAENCFNTAIKLSPIDFKAFYNRGKLRLKTENNDGALADLDKATTLKPEHPGAHELFGDALLKAGKEDLASLQWRLAEELKKKKKKK</sequence>
<keyword evidence="2" id="KW-0802">TPR repeat</keyword>
<dbReference type="SMART" id="SM00028">
    <property type="entry name" value="TPR"/>
    <property type="match status" value="3"/>
</dbReference>